<protein>
    <submittedName>
        <fullName evidence="1">Protein</fullName>
    </submittedName>
</protein>
<dbReference type="InterPro" id="IPR007420">
    <property type="entry name" value="DUF465"/>
</dbReference>
<name>A0A376KX40_ECOLX</name>
<sequence>MFPEYRERISALKGKHKRFDSLFEKHNKLDHEIKRLEGEDGRGYSMKIVKMKLEKLELKREIQKILEDQGEEAEE</sequence>
<proteinExistence type="predicted"/>
<gene>
    <name evidence="1" type="primary">ydcH_2</name>
    <name evidence="1" type="ORF">NCTC10418_04681</name>
</gene>
<dbReference type="EMBL" id="UFZQ01000001">
    <property type="protein sequence ID" value="STE87022.1"/>
    <property type="molecule type" value="Genomic_DNA"/>
</dbReference>
<dbReference type="RefSeq" id="WP_062857832.1">
    <property type="nucleotide sequence ID" value="NZ_JAPMME010000076.1"/>
</dbReference>
<dbReference type="AlphaFoldDB" id="A0A376KX40"/>
<evidence type="ECO:0000313" key="2">
    <source>
        <dbReference type="Proteomes" id="UP000255460"/>
    </source>
</evidence>
<organism evidence="1 2">
    <name type="scientific">Escherichia coli</name>
    <dbReference type="NCBI Taxonomy" id="562"/>
    <lineage>
        <taxon>Bacteria</taxon>
        <taxon>Pseudomonadati</taxon>
        <taxon>Pseudomonadota</taxon>
        <taxon>Gammaproteobacteria</taxon>
        <taxon>Enterobacterales</taxon>
        <taxon>Enterobacteriaceae</taxon>
        <taxon>Escherichia</taxon>
    </lineage>
</organism>
<dbReference type="Gene3D" id="6.10.280.50">
    <property type="match status" value="1"/>
</dbReference>
<dbReference type="Proteomes" id="UP000255460">
    <property type="component" value="Unassembled WGS sequence"/>
</dbReference>
<evidence type="ECO:0000313" key="1">
    <source>
        <dbReference type="EMBL" id="STE87022.1"/>
    </source>
</evidence>
<dbReference type="Pfam" id="PF04325">
    <property type="entry name" value="DUF465"/>
    <property type="match status" value="1"/>
</dbReference>
<reference evidence="1 2" key="1">
    <citation type="submission" date="2018-06" db="EMBL/GenBank/DDBJ databases">
        <authorList>
            <consortium name="Pathogen Informatics"/>
            <person name="Doyle S."/>
        </authorList>
    </citation>
    <scope>NUCLEOTIDE SEQUENCE [LARGE SCALE GENOMIC DNA]</scope>
    <source>
        <strain evidence="1 2">NCTC10418</strain>
    </source>
</reference>
<accession>A0A376KX40</accession>
<dbReference type="InterPro" id="IPR038444">
    <property type="entry name" value="DUF465_sf"/>
</dbReference>
<dbReference type="NCBIfam" id="NF008505">
    <property type="entry name" value="PRK11415.1"/>
    <property type="match status" value="1"/>
</dbReference>